<organism evidence="2 3">
    <name type="scientific">Acrobeloides nanus</name>
    <dbReference type="NCBI Taxonomy" id="290746"/>
    <lineage>
        <taxon>Eukaryota</taxon>
        <taxon>Metazoa</taxon>
        <taxon>Ecdysozoa</taxon>
        <taxon>Nematoda</taxon>
        <taxon>Chromadorea</taxon>
        <taxon>Rhabditida</taxon>
        <taxon>Tylenchina</taxon>
        <taxon>Cephalobomorpha</taxon>
        <taxon>Cephaloboidea</taxon>
        <taxon>Cephalobidae</taxon>
        <taxon>Acrobeloides</taxon>
    </lineage>
</organism>
<dbReference type="GO" id="GO:0031956">
    <property type="term" value="F:medium-chain fatty acid-CoA ligase activity"/>
    <property type="evidence" value="ECO:0007669"/>
    <property type="project" value="TreeGrafter"/>
</dbReference>
<dbReference type="Gene3D" id="3.40.50.12780">
    <property type="entry name" value="N-terminal domain of ligase-like"/>
    <property type="match status" value="1"/>
</dbReference>
<reference evidence="3" key="1">
    <citation type="submission" date="2022-11" db="UniProtKB">
        <authorList>
            <consortium name="WormBaseParasite"/>
        </authorList>
    </citation>
    <scope>IDENTIFICATION</scope>
</reference>
<dbReference type="AlphaFoldDB" id="A0A914C6Y4"/>
<protein>
    <submittedName>
        <fullName evidence="3">AMP-dependent synthetase/ligase domain-containing protein</fullName>
    </submittedName>
</protein>
<evidence type="ECO:0000313" key="3">
    <source>
        <dbReference type="WBParaSite" id="ACRNAN_Path_434.g1641.t1"/>
    </source>
</evidence>
<evidence type="ECO:0000313" key="2">
    <source>
        <dbReference type="Proteomes" id="UP000887540"/>
    </source>
</evidence>
<dbReference type="Proteomes" id="UP000887540">
    <property type="component" value="Unplaced"/>
</dbReference>
<evidence type="ECO:0000259" key="1">
    <source>
        <dbReference type="Pfam" id="PF00501"/>
    </source>
</evidence>
<dbReference type="InterPro" id="IPR000873">
    <property type="entry name" value="AMP-dep_synth/lig_dom"/>
</dbReference>
<dbReference type="PANTHER" id="PTHR43201:SF12">
    <property type="entry name" value="AMP-DEPENDENT SYNTHETASE_LIGASE DOMAIN-CONTAINING PROTEIN"/>
    <property type="match status" value="1"/>
</dbReference>
<feature type="domain" description="AMP-dependent synthetase/ligase" evidence="1">
    <location>
        <begin position="39"/>
        <end position="413"/>
    </location>
</feature>
<dbReference type="SUPFAM" id="SSF56801">
    <property type="entry name" value="Acetyl-CoA synthetase-like"/>
    <property type="match status" value="1"/>
</dbReference>
<name>A0A914C6Y4_9BILA</name>
<keyword evidence="2" id="KW-1185">Reference proteome</keyword>
<dbReference type="PANTHER" id="PTHR43201">
    <property type="entry name" value="ACYL-COA SYNTHETASE"/>
    <property type="match status" value="1"/>
</dbReference>
<proteinExistence type="predicted"/>
<dbReference type="InterPro" id="IPR042099">
    <property type="entry name" value="ANL_N_sf"/>
</dbReference>
<accession>A0A914C6Y4</accession>
<sequence>MSLKVQKESIFCLDFTREKLGDFIPYEITIPELIYRKSQSNRMAVVFDSEKVSLTCQQIKNEIEQLAAGLISTGLQLNDRVLICGYNHSHVLISTLAVARAGMVFSLANPNFNRADQLRHLLEMGQFRAVILCSPIRDSDQLYNYMLEFCPELKTSAKGQLHSKSLPQLSHVILADEDHMHAGTFTLSEIFGKSTKERIEKLPPYQNWNSHRMAAIQFTMGSTARPKAIGLTHYQLINGCRIALNAIGIKKETVLSCALPMFRIPVFCLVAFTPFLVEAQTVFPEPSPLPKYLFKSIEKYKCTTLLSNAAALRLLLKVAQSQKIRLLTVNTVILLGERVSAELLTSINSVMENARRIAVGMLLTETGAVPILSDNTTDLGKAVGRPLDGYEMELSEVEKISSKNRQVGELRVRPLAATKFIGYGPHFNSFSEWINTGDVVAQTSDGNIEIISHKDDLIYNRNDELVEHWKMEKIMSQHKDVKGVQVLQICHGAPVVAIVVPKSLKCVPEFLKTDLTILCRNNKLHIPEKFAITDDFPRVNTRIQKYILREMLRKGALVTY</sequence>
<dbReference type="WBParaSite" id="ACRNAN_Path_434.g1641.t1">
    <property type="protein sequence ID" value="ACRNAN_Path_434.g1641.t1"/>
    <property type="gene ID" value="ACRNAN_Path_434.g1641"/>
</dbReference>
<dbReference type="Pfam" id="PF00501">
    <property type="entry name" value="AMP-binding"/>
    <property type="match status" value="1"/>
</dbReference>
<dbReference type="GO" id="GO:0006631">
    <property type="term" value="P:fatty acid metabolic process"/>
    <property type="evidence" value="ECO:0007669"/>
    <property type="project" value="TreeGrafter"/>
</dbReference>